<proteinExistence type="predicted"/>
<feature type="compositionally biased region" description="Low complexity" evidence="5">
    <location>
        <begin position="853"/>
        <end position="868"/>
    </location>
</feature>
<feature type="region of interest" description="Disordered" evidence="5">
    <location>
        <begin position="797"/>
        <end position="905"/>
    </location>
</feature>
<feature type="compositionally biased region" description="Low complexity" evidence="5">
    <location>
        <begin position="830"/>
        <end position="840"/>
    </location>
</feature>
<feature type="compositionally biased region" description="Basic and acidic residues" evidence="5">
    <location>
        <begin position="872"/>
        <end position="883"/>
    </location>
</feature>
<organism evidence="7 8">
    <name type="scientific">Oryza sativa subsp. japonica</name>
    <name type="common">Rice</name>
    <dbReference type="NCBI Taxonomy" id="39947"/>
    <lineage>
        <taxon>Eukaryota</taxon>
        <taxon>Viridiplantae</taxon>
        <taxon>Streptophyta</taxon>
        <taxon>Embryophyta</taxon>
        <taxon>Tracheophyta</taxon>
        <taxon>Spermatophyta</taxon>
        <taxon>Magnoliopsida</taxon>
        <taxon>Liliopsida</taxon>
        <taxon>Poales</taxon>
        <taxon>Poaceae</taxon>
        <taxon>BOP clade</taxon>
        <taxon>Oryzoideae</taxon>
        <taxon>Oryzeae</taxon>
        <taxon>Oryzinae</taxon>
        <taxon>Oryza</taxon>
        <taxon>Oryza sativa</taxon>
    </lineage>
</organism>
<evidence type="ECO:0000259" key="6">
    <source>
        <dbReference type="PROSITE" id="PS50966"/>
    </source>
</evidence>
<feature type="region of interest" description="Disordered" evidence="5">
    <location>
        <begin position="195"/>
        <end position="247"/>
    </location>
</feature>
<keyword evidence="3" id="KW-0862">Zinc</keyword>
<dbReference type="Pfam" id="PF26130">
    <property type="entry name" value="PB1-like"/>
    <property type="match status" value="1"/>
</dbReference>
<sequence length="905" mass="102861">MGKITNPKKQGCFVLIGCDANLVRQSSKVARTQLRRGEQSADDKEWIHLIGLQGEVKEWIHRIFFRSERTALSYIELDKISLPEIIGFLSDHMPVSGLLHLHWLYPGKQLSDGLRFLLDDNACIEMANHMSNNGQVAEIYVEHVAIDEGQDDNQIADWGYDMVEADDEAKSDSEAEAELHPTVVLCTDKKGKLKPRRASSQILEKPEDVDGPETNSNPEGQVSDSSDSDYRQPIEQNSSGDDEEAEQLRKFAKEIKRNIRARKLGVHSSQAVEILDDALVPENVNLEDDGSPYYNSSDDYSYEENSEGETIGWKSTNNRFDKNASVHVFSLGMAFRSSRQFKKALVKYGLTTHRHIIFPKDERDKVRATCSWPGCKWLIYGSKTSKSEWFQVASFNNEHCCPPRRDNKLVTSRIIANKYFDVIKDNPTWKVEHIKKSVLKDMLADVSISKCKRAKALVLQEALDKTRGEYSRVYDYQLELLRSNPGSTVVVTLNPDILDKKGLLKAVAELIPRVEHRMCARHIYANWRKRYTNQKLQKKFWNCAKSSCRELFNYNRAKLVQDTPQGAKDMITTAPEHWSRAFFQLGSNCDSVDNNMCESFNNSIMDSRFFPVISMNEAIRCKVMVRIADNRTKADKWQGTICPNIFKKLKLNIERSGQCYVLWNGQHGFEVQEKEKKKYTVNLGQKTCSRRYWQLLGLPCCHAISAIYKASKQLDDYIASSFSISEYMNTYQHCLQPVEGQDKWPVSDMTKPHPPAYVKMPGRPKTQRTREPTEKPKGAKVSKVGIKMRCKLCHQTSHNSRTCARNKEDGSKRNGYIRRDATRKRKQSEATTSAAATSFTMGDVGTQQSISRSSLPPSVAAPSSAPLVQQKGIEEKASPEKIKRPSQHACQSICPTWHASKAKPS</sequence>
<feature type="region of interest" description="Disordered" evidence="5">
    <location>
        <begin position="742"/>
        <end position="781"/>
    </location>
</feature>
<dbReference type="Pfam" id="PF04434">
    <property type="entry name" value="SWIM"/>
    <property type="match status" value="1"/>
</dbReference>
<dbReference type="InterPro" id="IPR058594">
    <property type="entry name" value="PB1-like_dom_pln"/>
</dbReference>
<dbReference type="PANTHER" id="PTHR31973:SF187">
    <property type="entry name" value="MUTATOR TRANSPOSASE MUDRA PROTEIN"/>
    <property type="match status" value="1"/>
</dbReference>
<dbReference type="KEGG" id="dosa:Os03g0325300"/>
<feature type="compositionally biased region" description="Basic and acidic residues" evidence="5">
    <location>
        <begin position="768"/>
        <end position="777"/>
    </location>
</feature>
<dbReference type="GO" id="GO:0008270">
    <property type="term" value="F:zinc ion binding"/>
    <property type="evidence" value="ECO:0007669"/>
    <property type="project" value="UniProtKB-KW"/>
</dbReference>
<evidence type="ECO:0000256" key="5">
    <source>
        <dbReference type="SAM" id="MobiDB-lite"/>
    </source>
</evidence>
<keyword evidence="1" id="KW-0479">Metal-binding</keyword>
<dbReference type="InterPro" id="IPR004332">
    <property type="entry name" value="Transposase_MuDR"/>
</dbReference>
<dbReference type="PROSITE" id="PS50966">
    <property type="entry name" value="ZF_SWIM"/>
    <property type="match status" value="1"/>
</dbReference>
<reference evidence="8" key="2">
    <citation type="journal article" date="2008" name="Nucleic Acids Res.">
        <title>The rice annotation project database (RAP-DB): 2008 update.</title>
        <authorList>
            <consortium name="The rice annotation project (RAP)"/>
        </authorList>
    </citation>
    <scope>GENOME REANNOTATION</scope>
    <source>
        <strain evidence="8">cv. Nipponbare</strain>
    </source>
</reference>
<accession>C7J0A9</accession>
<dbReference type="InterPro" id="IPR006564">
    <property type="entry name" value="Znf_PMZ"/>
</dbReference>
<evidence type="ECO:0000256" key="2">
    <source>
        <dbReference type="ARBA" id="ARBA00022771"/>
    </source>
</evidence>
<dbReference type="SMART" id="SM00575">
    <property type="entry name" value="ZnF_PMZ"/>
    <property type="match status" value="1"/>
</dbReference>
<feature type="domain" description="SWIM-type" evidence="6">
    <location>
        <begin position="679"/>
        <end position="711"/>
    </location>
</feature>
<gene>
    <name evidence="7" type="ordered locus">Os03g0325300</name>
</gene>
<evidence type="ECO:0000256" key="4">
    <source>
        <dbReference type="PROSITE-ProRule" id="PRU00325"/>
    </source>
</evidence>
<feature type="compositionally biased region" description="Basic and acidic residues" evidence="5">
    <location>
        <begin position="805"/>
        <end position="820"/>
    </location>
</feature>
<protein>
    <submittedName>
        <fullName evidence="7">Os03g0325300 protein</fullName>
    </submittedName>
</protein>
<evidence type="ECO:0000256" key="1">
    <source>
        <dbReference type="ARBA" id="ARBA00022723"/>
    </source>
</evidence>
<evidence type="ECO:0000313" key="8">
    <source>
        <dbReference type="Proteomes" id="UP000000763"/>
    </source>
</evidence>
<dbReference type="Proteomes" id="UP000000763">
    <property type="component" value="Chromosome 3"/>
</dbReference>
<name>C7J0A9_ORYSJ</name>
<dbReference type="AlphaFoldDB" id="C7J0A9"/>
<keyword evidence="2 4" id="KW-0863">Zinc-finger</keyword>
<evidence type="ECO:0000313" key="7">
    <source>
        <dbReference type="EMBL" id="BAH92133.1"/>
    </source>
</evidence>
<dbReference type="Pfam" id="PF03108">
    <property type="entry name" value="DBD_Tnp_Mut"/>
    <property type="match status" value="1"/>
</dbReference>
<reference evidence="7 8" key="1">
    <citation type="journal article" date="2005" name="Nature">
        <title>The map-based sequence of the rice genome.</title>
        <authorList>
            <consortium name="International rice genome sequencing project (IRGSP)"/>
            <person name="Matsumoto T."/>
            <person name="Wu J."/>
            <person name="Kanamori H."/>
            <person name="Katayose Y."/>
            <person name="Fujisawa M."/>
            <person name="Namiki N."/>
            <person name="Mizuno H."/>
            <person name="Yamamoto K."/>
            <person name="Antonio B.A."/>
            <person name="Baba T."/>
            <person name="Sakata K."/>
            <person name="Nagamura Y."/>
            <person name="Aoki H."/>
            <person name="Arikawa K."/>
            <person name="Arita K."/>
            <person name="Bito T."/>
            <person name="Chiden Y."/>
            <person name="Fujitsuka N."/>
            <person name="Fukunaka R."/>
            <person name="Hamada M."/>
            <person name="Harada C."/>
            <person name="Hayashi A."/>
            <person name="Hijishita S."/>
            <person name="Honda M."/>
            <person name="Hosokawa S."/>
            <person name="Ichikawa Y."/>
            <person name="Idonuma A."/>
            <person name="Iijima M."/>
            <person name="Ikeda M."/>
            <person name="Ikeno M."/>
            <person name="Ito K."/>
            <person name="Ito S."/>
            <person name="Ito T."/>
            <person name="Ito Y."/>
            <person name="Ito Y."/>
            <person name="Iwabuchi A."/>
            <person name="Kamiya K."/>
            <person name="Karasawa W."/>
            <person name="Kurita K."/>
            <person name="Katagiri S."/>
            <person name="Kikuta A."/>
            <person name="Kobayashi H."/>
            <person name="Kobayashi N."/>
            <person name="Machita K."/>
            <person name="Maehara T."/>
            <person name="Masukawa M."/>
            <person name="Mizubayashi T."/>
            <person name="Mukai Y."/>
            <person name="Nagasaki H."/>
            <person name="Nagata Y."/>
            <person name="Naito S."/>
            <person name="Nakashima M."/>
            <person name="Nakama Y."/>
            <person name="Nakamichi Y."/>
            <person name="Nakamura M."/>
            <person name="Meguro A."/>
            <person name="Negishi M."/>
            <person name="Ohta I."/>
            <person name="Ohta T."/>
            <person name="Okamoto M."/>
            <person name="Ono N."/>
            <person name="Saji S."/>
            <person name="Sakaguchi M."/>
            <person name="Sakai K."/>
            <person name="Shibata M."/>
            <person name="Shimokawa T."/>
            <person name="Song J."/>
            <person name="Takazaki Y."/>
            <person name="Terasawa K."/>
            <person name="Tsugane M."/>
            <person name="Tsuji K."/>
            <person name="Ueda S."/>
            <person name="Waki K."/>
            <person name="Yamagata H."/>
            <person name="Yamamoto M."/>
            <person name="Yamamoto S."/>
            <person name="Yamane H."/>
            <person name="Yoshiki S."/>
            <person name="Yoshihara R."/>
            <person name="Yukawa K."/>
            <person name="Zhong H."/>
            <person name="Yano M."/>
            <person name="Yuan Q."/>
            <person name="Ouyang S."/>
            <person name="Liu J."/>
            <person name="Jones K.M."/>
            <person name="Gansberger K."/>
            <person name="Moffat K."/>
            <person name="Hill J."/>
            <person name="Bera J."/>
            <person name="Fadrosh D."/>
            <person name="Jin S."/>
            <person name="Johri S."/>
            <person name="Kim M."/>
            <person name="Overton L."/>
            <person name="Reardon M."/>
            <person name="Tsitrin T."/>
            <person name="Vuong H."/>
            <person name="Weaver B."/>
            <person name="Ciecko A."/>
            <person name="Tallon L."/>
            <person name="Jackson J."/>
            <person name="Pai G."/>
            <person name="Aken S.V."/>
            <person name="Utterback T."/>
            <person name="Reidmuller S."/>
            <person name="Feldblyum T."/>
            <person name="Hsiao J."/>
            <person name="Zismann V."/>
            <person name="Iobst S."/>
            <person name="de Vazeille A.R."/>
            <person name="Buell C.R."/>
            <person name="Ying K."/>
            <person name="Li Y."/>
            <person name="Lu T."/>
            <person name="Huang Y."/>
            <person name="Zhao Q."/>
            <person name="Feng Q."/>
            <person name="Zhang L."/>
            <person name="Zhu J."/>
            <person name="Weng Q."/>
            <person name="Mu J."/>
            <person name="Lu Y."/>
            <person name="Fan D."/>
            <person name="Liu Y."/>
            <person name="Guan J."/>
            <person name="Zhang Y."/>
            <person name="Yu S."/>
            <person name="Liu X."/>
            <person name="Zhang Y."/>
            <person name="Hong G."/>
            <person name="Han B."/>
            <person name="Choisne N."/>
            <person name="Demange N."/>
            <person name="Orjeda G."/>
            <person name="Samain S."/>
            <person name="Cattolico L."/>
            <person name="Pelletier E."/>
            <person name="Couloux A."/>
            <person name="Segurens B."/>
            <person name="Wincker P."/>
            <person name="D'Hont A."/>
            <person name="Scarpelli C."/>
            <person name="Weissenbach J."/>
            <person name="Salanoubat M."/>
            <person name="Quetier F."/>
            <person name="Yu Y."/>
            <person name="Kim H.R."/>
            <person name="Rambo T."/>
            <person name="Currie J."/>
            <person name="Collura K."/>
            <person name="Luo M."/>
            <person name="Yang T."/>
            <person name="Ammiraju J.S.S."/>
            <person name="Engler F."/>
            <person name="Soderlund C."/>
            <person name="Wing R.A."/>
            <person name="Palmer L.E."/>
            <person name="de la Bastide M."/>
            <person name="Spiegel L."/>
            <person name="Nascimento L."/>
            <person name="Zutavern T."/>
            <person name="O'Shaughnessy A."/>
            <person name="Dike S."/>
            <person name="Dedhia N."/>
            <person name="Preston R."/>
            <person name="Balija V."/>
            <person name="McCombie W.R."/>
            <person name="Chow T."/>
            <person name="Chen H."/>
            <person name="Chung M."/>
            <person name="Chen C."/>
            <person name="Shaw J."/>
            <person name="Wu H."/>
            <person name="Hsiao K."/>
            <person name="Chao Y."/>
            <person name="Chu M."/>
            <person name="Cheng C."/>
            <person name="Hour A."/>
            <person name="Lee P."/>
            <person name="Lin S."/>
            <person name="Lin Y."/>
            <person name="Liou J."/>
            <person name="Liu S."/>
            <person name="Hsing Y."/>
            <person name="Raghuvanshi S."/>
            <person name="Mohanty A."/>
            <person name="Bharti A.K."/>
            <person name="Gaur A."/>
            <person name="Gupta V."/>
            <person name="Kumar D."/>
            <person name="Ravi V."/>
            <person name="Vij S."/>
            <person name="Kapur A."/>
            <person name="Khurana P."/>
            <person name="Khurana P."/>
            <person name="Khurana J.P."/>
            <person name="Tyagi A.K."/>
            <person name="Gaikwad K."/>
            <person name="Singh A."/>
            <person name="Dalal V."/>
            <person name="Srivastava S."/>
            <person name="Dixit A."/>
            <person name="Pal A.K."/>
            <person name="Ghazi I.A."/>
            <person name="Yadav M."/>
            <person name="Pandit A."/>
            <person name="Bhargava A."/>
            <person name="Sureshbabu K."/>
            <person name="Batra K."/>
            <person name="Sharma T.R."/>
            <person name="Mohapatra T."/>
            <person name="Singh N.K."/>
            <person name="Messing J."/>
            <person name="Nelson A.B."/>
            <person name="Fuks G."/>
            <person name="Kavchok S."/>
            <person name="Keizer G."/>
            <person name="Linton E."/>
            <person name="Llaca V."/>
            <person name="Song R."/>
            <person name="Tanyolac B."/>
            <person name="Young S."/>
            <person name="Ho-Il K."/>
            <person name="Hahn J.H."/>
            <person name="Sangsakoo G."/>
            <person name="Vanavichit A."/>
            <person name="de Mattos Luiz.A.T."/>
            <person name="Zimmer P.D."/>
            <person name="Malone G."/>
            <person name="Dellagostin O."/>
            <person name="de Oliveira A.C."/>
            <person name="Bevan M."/>
            <person name="Bancroft I."/>
            <person name="Minx P."/>
            <person name="Cordum H."/>
            <person name="Wilson R."/>
            <person name="Cheng Z."/>
            <person name="Jin W."/>
            <person name="Jiang J."/>
            <person name="Leong S.A."/>
            <person name="Iwama H."/>
            <person name="Gojobori T."/>
            <person name="Itoh T."/>
            <person name="Niimura Y."/>
            <person name="Fujii Y."/>
            <person name="Habara T."/>
            <person name="Sakai H."/>
            <person name="Sato Y."/>
            <person name="Wilson G."/>
            <person name="Kumar K."/>
            <person name="McCouch S."/>
            <person name="Juretic N."/>
            <person name="Hoen D."/>
            <person name="Wright S."/>
            <person name="Bruskiewich R."/>
            <person name="Bureau T."/>
            <person name="Miyao A."/>
            <person name="Hirochika H."/>
            <person name="Nishikawa T."/>
            <person name="Kadowaki K."/>
            <person name="Sugiura M."/>
            <person name="Burr B."/>
            <person name="Sasaki T."/>
        </authorList>
    </citation>
    <scope>NUCLEOTIDE SEQUENCE [LARGE SCALE GENOMIC DNA]</scope>
    <source>
        <strain evidence="8">cv. Nipponbare</strain>
    </source>
</reference>
<feature type="compositionally biased region" description="Polar residues" evidence="5">
    <location>
        <begin position="213"/>
        <end position="225"/>
    </location>
</feature>
<evidence type="ECO:0000256" key="3">
    <source>
        <dbReference type="ARBA" id="ARBA00022833"/>
    </source>
</evidence>
<dbReference type="PANTHER" id="PTHR31973">
    <property type="entry name" value="POLYPROTEIN, PUTATIVE-RELATED"/>
    <property type="match status" value="1"/>
</dbReference>
<dbReference type="InterPro" id="IPR007527">
    <property type="entry name" value="Znf_SWIM"/>
</dbReference>
<dbReference type="EMBL" id="AP008209">
    <property type="protein sequence ID" value="BAH92133.1"/>
    <property type="molecule type" value="Genomic_DNA"/>
</dbReference>